<evidence type="ECO:0000259" key="7">
    <source>
        <dbReference type="Pfam" id="PF00089"/>
    </source>
</evidence>
<dbReference type="InterPro" id="IPR018114">
    <property type="entry name" value="TRYPSIN_HIS"/>
</dbReference>
<dbReference type="InterPro" id="IPR050966">
    <property type="entry name" value="Glutamyl_endopeptidase"/>
</dbReference>
<dbReference type="Proteomes" id="UP000316426">
    <property type="component" value="Chromosome"/>
</dbReference>
<name>A0A518K2D1_9BACT</name>
<dbReference type="SUPFAM" id="SSF50494">
    <property type="entry name" value="Trypsin-like serine proteases"/>
    <property type="match status" value="1"/>
</dbReference>
<dbReference type="PANTHER" id="PTHR15462:SF8">
    <property type="entry name" value="SERINE PROTEASE"/>
    <property type="match status" value="1"/>
</dbReference>
<evidence type="ECO:0000256" key="4">
    <source>
        <dbReference type="ARBA" id="ARBA00022801"/>
    </source>
</evidence>
<feature type="domain" description="Peptidase S1" evidence="7">
    <location>
        <begin position="521"/>
        <end position="710"/>
    </location>
</feature>
<dbReference type="InterPro" id="IPR001254">
    <property type="entry name" value="Trypsin_dom"/>
</dbReference>
<reference evidence="8 9" key="1">
    <citation type="submission" date="2019-02" db="EMBL/GenBank/DDBJ databases">
        <title>Deep-cultivation of Planctomycetes and their phenomic and genomic characterization uncovers novel biology.</title>
        <authorList>
            <person name="Wiegand S."/>
            <person name="Jogler M."/>
            <person name="Boedeker C."/>
            <person name="Pinto D."/>
            <person name="Vollmers J."/>
            <person name="Rivas-Marin E."/>
            <person name="Kohn T."/>
            <person name="Peeters S.H."/>
            <person name="Heuer A."/>
            <person name="Rast P."/>
            <person name="Oberbeckmann S."/>
            <person name="Bunk B."/>
            <person name="Jeske O."/>
            <person name="Meyerdierks A."/>
            <person name="Storesund J.E."/>
            <person name="Kallscheuer N."/>
            <person name="Luecker S."/>
            <person name="Lage O.M."/>
            <person name="Pohl T."/>
            <person name="Merkel B.J."/>
            <person name="Hornburger P."/>
            <person name="Mueller R.-W."/>
            <person name="Bruemmer F."/>
            <person name="Labrenz M."/>
            <person name="Spormann A.M."/>
            <person name="Op den Camp H."/>
            <person name="Overmann J."/>
            <person name="Amann R."/>
            <person name="Jetten M.S.M."/>
            <person name="Mascher T."/>
            <person name="Medema M.H."/>
            <person name="Devos D.P."/>
            <person name="Kaster A.-K."/>
            <person name="Ovreas L."/>
            <person name="Rohde M."/>
            <person name="Galperin M.Y."/>
            <person name="Jogler C."/>
        </authorList>
    </citation>
    <scope>NUCLEOTIDE SEQUENCE [LARGE SCALE GENOMIC DNA]</scope>
    <source>
        <strain evidence="8 9">Spa11</strain>
    </source>
</reference>
<dbReference type="InterPro" id="IPR008256">
    <property type="entry name" value="Peptidase_S1B"/>
</dbReference>
<dbReference type="PROSITE" id="PS00134">
    <property type="entry name" value="TRYPSIN_HIS"/>
    <property type="match status" value="1"/>
</dbReference>
<keyword evidence="3 6" id="KW-0732">Signal</keyword>
<dbReference type="InterPro" id="IPR009003">
    <property type="entry name" value="Peptidase_S1_PA"/>
</dbReference>
<comment type="similarity">
    <text evidence="1 6">Belongs to the peptidase S1B family.</text>
</comment>
<dbReference type="Gene3D" id="2.40.10.10">
    <property type="entry name" value="Trypsin-like serine proteases"/>
    <property type="match status" value="2"/>
</dbReference>
<evidence type="ECO:0000256" key="6">
    <source>
        <dbReference type="RuleBase" id="RU004296"/>
    </source>
</evidence>
<dbReference type="PRINTS" id="PR00839">
    <property type="entry name" value="V8PROTEASE"/>
</dbReference>
<evidence type="ECO:0000256" key="1">
    <source>
        <dbReference type="ARBA" id="ARBA00008764"/>
    </source>
</evidence>
<evidence type="ECO:0000256" key="2">
    <source>
        <dbReference type="ARBA" id="ARBA00022670"/>
    </source>
</evidence>
<sequence precursor="true">MRTMPTTGRVVLILSLVACVVTGARADDAADLSRLKSALRIAAGPIDEGQQNNRNSLGTGSVKHWLTYPGELYVTPDSDNELYQGKVAYHFSGRERHADYVLGGQRGTSDHQASGRVTARYEITRSGSVLIKDQKKHGGRGRVGNAILAHIGRLNGQDLRESAQELASDVSADIVFSDLVLVESVADLLQEFATAPPESGDAEFDQADSAEQRQLYETLAAGAAAILHEEKSVLQLQSSIEQAEQGQLLRLVRSLADDLEASGESCRPQAAVLRLFAQQLEGISGDDGHSELSPEAIVDYRDKPAAKKAAELLKSLAKGNERSAGWEELSFNTSTGELRGRAYIRSRHVIKVRVPFDGKKKVVVYDWKVKGDFRGNPSTGDANGTIDFGRGIRIDAKKILQFFPLEAAEASQSSKLEISPVVSTAAHEGESSSVASAITASFRPDLQVERMEKLNELGLASEEEAIGPTDRSIVLHAKQAVNADDLPLVVAADQELPPIETFFFEPPESVCLPDERVRVTNTSTYPYSANCQLIIKFVGGGGARGTGWLMGPRLVVTAGHCVHQGDGGNFFESVEVIPGMNDSARPFGSQVIPSSRLRASNDWKQSGLVQSDYGAILLNSEFLSRTGVSPGSHNIAVARDSDLQGAEILLSGYPGDRPIGQQWMDRDPLQTVQPGRLWYMLDTYGGQSGSASVLTTSAKAVGIHNYGGCPNKSTRITSGVRADLEQWLQESDQP</sequence>
<keyword evidence="2 6" id="KW-0645">Protease</keyword>
<evidence type="ECO:0000256" key="3">
    <source>
        <dbReference type="ARBA" id="ARBA00022729"/>
    </source>
</evidence>
<dbReference type="GO" id="GO:0004252">
    <property type="term" value="F:serine-type endopeptidase activity"/>
    <property type="evidence" value="ECO:0007669"/>
    <property type="project" value="InterPro"/>
</dbReference>
<keyword evidence="9" id="KW-1185">Reference proteome</keyword>
<keyword evidence="5 6" id="KW-0720">Serine protease</keyword>
<dbReference type="PANTHER" id="PTHR15462">
    <property type="entry name" value="SERINE PROTEASE"/>
    <property type="match status" value="1"/>
</dbReference>
<dbReference type="GO" id="GO:0006508">
    <property type="term" value="P:proteolysis"/>
    <property type="evidence" value="ECO:0007669"/>
    <property type="project" value="UniProtKB-KW"/>
</dbReference>
<protein>
    <recommendedName>
        <fullName evidence="6">Serine protease</fullName>
        <ecNumber evidence="6">3.4.21.-</ecNumber>
    </recommendedName>
</protein>
<gene>
    <name evidence="8" type="primary">blaSE</name>
    <name evidence="8" type="ORF">Spa11_00840</name>
</gene>
<evidence type="ECO:0000313" key="9">
    <source>
        <dbReference type="Proteomes" id="UP000316426"/>
    </source>
</evidence>
<evidence type="ECO:0000313" key="8">
    <source>
        <dbReference type="EMBL" id="QDV71915.1"/>
    </source>
</evidence>
<feature type="signal peptide" evidence="6">
    <location>
        <begin position="1"/>
        <end position="26"/>
    </location>
</feature>
<accession>A0A518K2D1</accession>
<dbReference type="InterPro" id="IPR043504">
    <property type="entry name" value="Peptidase_S1_PA_chymotrypsin"/>
</dbReference>
<proteinExistence type="inferred from homology"/>
<organism evidence="8 9">
    <name type="scientific">Botrimarina mediterranea</name>
    <dbReference type="NCBI Taxonomy" id="2528022"/>
    <lineage>
        <taxon>Bacteria</taxon>
        <taxon>Pseudomonadati</taxon>
        <taxon>Planctomycetota</taxon>
        <taxon>Planctomycetia</taxon>
        <taxon>Pirellulales</taxon>
        <taxon>Lacipirellulaceae</taxon>
        <taxon>Botrimarina</taxon>
    </lineage>
</organism>
<dbReference type="Pfam" id="PF00089">
    <property type="entry name" value="Trypsin"/>
    <property type="match status" value="1"/>
</dbReference>
<dbReference type="KEGG" id="bmei:Spa11_00840"/>
<feature type="chain" id="PRO_5022251333" description="Serine protease" evidence="6">
    <location>
        <begin position="27"/>
        <end position="734"/>
    </location>
</feature>
<dbReference type="EC" id="3.4.21.-" evidence="6"/>
<dbReference type="EMBL" id="CP036349">
    <property type="protein sequence ID" value="QDV71915.1"/>
    <property type="molecule type" value="Genomic_DNA"/>
</dbReference>
<keyword evidence="4 6" id="KW-0378">Hydrolase</keyword>
<evidence type="ECO:0000256" key="5">
    <source>
        <dbReference type="ARBA" id="ARBA00022825"/>
    </source>
</evidence>
<dbReference type="AlphaFoldDB" id="A0A518K2D1"/>